<sequence length="338" mass="38374">MLNNQPFKFVVLFGYLLTIELKFGKLIFYLEDGTDVIRCFLPIQTDSSPQFSIADAVSITGKLDTYNNKRIIYINSIVKQSNLNLETHSIALVDQAVHNSHSFILPSSTNLIKQSVNSQTRPRKKPKLTSKLSHPSKLSHNDLTPHTFEIYMKNFINLNSQHNISILSLKLSNSLRLLARRLYDLRHQTRLNPSSSSESKHAKIDRLYTQSLNNLVKKGELIVYDAISFDSSSIELTEPPSQDEDDPLESDLSGLYEHYKCPSGPLLKDALFNVMSNLKHQASLQIIHNKVTNYQENLSTLSQDSIQIGLDWLVECDYASVTKCENKPDKYKLTIATD</sequence>
<name>A0A4T0GW03_WALIC</name>
<feature type="compositionally biased region" description="Polar residues" evidence="1">
    <location>
        <begin position="130"/>
        <end position="140"/>
    </location>
</feature>
<dbReference type="AlphaFoldDB" id="A0A4T0GW03"/>
<accession>A0A4T0GW03</accession>
<reference evidence="2 3" key="1">
    <citation type="submission" date="2019-03" db="EMBL/GenBank/DDBJ databases">
        <title>Sequencing 23 genomes of Wallemia ichthyophaga.</title>
        <authorList>
            <person name="Gostincar C."/>
        </authorList>
    </citation>
    <scope>NUCLEOTIDE SEQUENCE [LARGE SCALE GENOMIC DNA]</scope>
    <source>
        <strain evidence="2 3">EXF-6200</strain>
    </source>
</reference>
<dbReference type="SUPFAM" id="SSF50249">
    <property type="entry name" value="Nucleic acid-binding proteins"/>
    <property type="match status" value="1"/>
</dbReference>
<evidence type="ECO:0008006" key="4">
    <source>
        <dbReference type="Google" id="ProtNLM"/>
    </source>
</evidence>
<protein>
    <recommendedName>
        <fullName evidence="4">CST complex subunit Stn1 N-terminal domain-containing protein</fullName>
    </recommendedName>
</protein>
<proteinExistence type="predicted"/>
<dbReference type="Proteomes" id="UP000310689">
    <property type="component" value="Unassembled WGS sequence"/>
</dbReference>
<feature type="region of interest" description="Disordered" evidence="1">
    <location>
        <begin position="115"/>
        <end position="140"/>
    </location>
</feature>
<evidence type="ECO:0000313" key="2">
    <source>
        <dbReference type="EMBL" id="TIB38663.1"/>
    </source>
</evidence>
<dbReference type="EMBL" id="SPOI01000053">
    <property type="protein sequence ID" value="TIB38663.1"/>
    <property type="molecule type" value="Genomic_DNA"/>
</dbReference>
<evidence type="ECO:0000313" key="3">
    <source>
        <dbReference type="Proteomes" id="UP000310689"/>
    </source>
</evidence>
<organism evidence="2 3">
    <name type="scientific">Wallemia ichthyophaga</name>
    <dbReference type="NCBI Taxonomy" id="245174"/>
    <lineage>
        <taxon>Eukaryota</taxon>
        <taxon>Fungi</taxon>
        <taxon>Dikarya</taxon>
        <taxon>Basidiomycota</taxon>
        <taxon>Wallemiomycotina</taxon>
        <taxon>Wallemiomycetes</taxon>
        <taxon>Wallemiales</taxon>
        <taxon>Wallemiaceae</taxon>
        <taxon>Wallemia</taxon>
    </lineage>
</organism>
<dbReference type="Gene3D" id="2.40.50.140">
    <property type="entry name" value="Nucleic acid-binding proteins"/>
    <property type="match status" value="1"/>
</dbReference>
<comment type="caution">
    <text evidence="2">The sequence shown here is derived from an EMBL/GenBank/DDBJ whole genome shotgun (WGS) entry which is preliminary data.</text>
</comment>
<gene>
    <name evidence="2" type="ORF">E3P86_01510</name>
</gene>
<dbReference type="InterPro" id="IPR012340">
    <property type="entry name" value="NA-bd_OB-fold"/>
</dbReference>
<evidence type="ECO:0000256" key="1">
    <source>
        <dbReference type="SAM" id="MobiDB-lite"/>
    </source>
</evidence>